<dbReference type="Pfam" id="PF03713">
    <property type="entry name" value="DUF305"/>
    <property type="match status" value="1"/>
</dbReference>
<gene>
    <name evidence="4" type="ORF">BCF74_12846</name>
</gene>
<evidence type="ECO:0000313" key="5">
    <source>
        <dbReference type="Proteomes" id="UP000237822"/>
    </source>
</evidence>
<protein>
    <submittedName>
        <fullName evidence="4">Uncharacterized protein (DUF305 family)</fullName>
    </submittedName>
</protein>
<sequence length="203" mass="21327">MPRPHAIARRATVGVTAALTLAVLAGCGSDDSDSSMPGMSMSPSGSSSPGASASAADQGDVMFAQMMIPHHQQAIEMADLALKDTAGASAEVKALAGDIRAAQGPEIEQMRGWLESWGARAEAPMDHDMSGMMSKEDMAALSKATGPAFDRQWLTMMIEHHEGAVTMAQDVLKTTKNPDVEKLANAIVDSQTKEIATMKDLLS</sequence>
<feature type="chain" id="PRO_5038347061" evidence="2">
    <location>
        <begin position="26"/>
        <end position="203"/>
    </location>
</feature>
<dbReference type="EMBL" id="PVTI01000028">
    <property type="protein sequence ID" value="PRY53427.1"/>
    <property type="molecule type" value="Genomic_DNA"/>
</dbReference>
<dbReference type="InterPro" id="IPR012347">
    <property type="entry name" value="Ferritin-like"/>
</dbReference>
<dbReference type="PANTHER" id="PTHR36933">
    <property type="entry name" value="SLL0788 PROTEIN"/>
    <property type="match status" value="1"/>
</dbReference>
<proteinExistence type="predicted"/>
<dbReference type="PROSITE" id="PS51257">
    <property type="entry name" value="PROKAR_LIPOPROTEIN"/>
    <property type="match status" value="1"/>
</dbReference>
<name>A0A2T0U688_9MICO</name>
<dbReference type="Gene3D" id="1.20.1260.10">
    <property type="match status" value="1"/>
</dbReference>
<dbReference type="InterPro" id="IPR018247">
    <property type="entry name" value="EF_Hand_1_Ca_BS"/>
</dbReference>
<dbReference type="RefSeq" id="WP_245889381.1">
    <property type="nucleotide sequence ID" value="NZ_PVTI01000028.1"/>
</dbReference>
<feature type="region of interest" description="Disordered" evidence="1">
    <location>
        <begin position="30"/>
        <end position="56"/>
    </location>
</feature>
<evidence type="ECO:0000313" key="4">
    <source>
        <dbReference type="EMBL" id="PRY53427.1"/>
    </source>
</evidence>
<dbReference type="PROSITE" id="PS00018">
    <property type="entry name" value="EF_HAND_1"/>
    <property type="match status" value="1"/>
</dbReference>
<dbReference type="Proteomes" id="UP000237822">
    <property type="component" value="Unassembled WGS sequence"/>
</dbReference>
<comment type="caution">
    <text evidence="4">The sequence shown here is derived from an EMBL/GenBank/DDBJ whole genome shotgun (WGS) entry which is preliminary data.</text>
</comment>
<organism evidence="4 5">
    <name type="scientific">Knoellia remsis</name>
    <dbReference type="NCBI Taxonomy" id="407159"/>
    <lineage>
        <taxon>Bacteria</taxon>
        <taxon>Bacillati</taxon>
        <taxon>Actinomycetota</taxon>
        <taxon>Actinomycetes</taxon>
        <taxon>Micrococcales</taxon>
        <taxon>Intrasporangiaceae</taxon>
        <taxon>Knoellia</taxon>
    </lineage>
</organism>
<dbReference type="AlphaFoldDB" id="A0A2T0U688"/>
<evidence type="ECO:0000259" key="3">
    <source>
        <dbReference type="Pfam" id="PF03713"/>
    </source>
</evidence>
<dbReference type="InterPro" id="IPR005183">
    <property type="entry name" value="DUF305_CopM-like"/>
</dbReference>
<dbReference type="PANTHER" id="PTHR36933:SF1">
    <property type="entry name" value="SLL0788 PROTEIN"/>
    <property type="match status" value="1"/>
</dbReference>
<keyword evidence="5" id="KW-1185">Reference proteome</keyword>
<feature type="signal peptide" evidence="2">
    <location>
        <begin position="1"/>
        <end position="25"/>
    </location>
</feature>
<accession>A0A2T0U688</accession>
<evidence type="ECO:0000256" key="1">
    <source>
        <dbReference type="SAM" id="MobiDB-lite"/>
    </source>
</evidence>
<evidence type="ECO:0000256" key="2">
    <source>
        <dbReference type="SAM" id="SignalP"/>
    </source>
</evidence>
<reference evidence="4 5" key="1">
    <citation type="submission" date="2018-03" db="EMBL/GenBank/DDBJ databases">
        <title>Genomic Encyclopedia of Archaeal and Bacterial Type Strains, Phase II (KMG-II): from individual species to whole genera.</title>
        <authorList>
            <person name="Goeker M."/>
        </authorList>
    </citation>
    <scope>NUCLEOTIDE SEQUENCE [LARGE SCALE GENOMIC DNA]</scope>
    <source>
        <strain evidence="4 5">ATCC BAA-1496</strain>
    </source>
</reference>
<feature type="domain" description="DUF305" evidence="3">
    <location>
        <begin position="60"/>
        <end position="202"/>
    </location>
</feature>
<keyword evidence="2" id="KW-0732">Signal</keyword>